<feature type="chain" id="PRO_5043820790" description="Carboxylesterase type B domain-containing protein" evidence="2">
    <location>
        <begin position="23"/>
        <end position="622"/>
    </location>
</feature>
<reference evidence="4 5" key="1">
    <citation type="journal article" date="2022" name="Nat. Ecol. Evol.">
        <title>A masculinizing supergene underlies an exaggerated male reproductive morph in a spider.</title>
        <authorList>
            <person name="Hendrickx F."/>
            <person name="De Corte Z."/>
            <person name="Sonet G."/>
            <person name="Van Belleghem S.M."/>
            <person name="Kostlbacher S."/>
            <person name="Vangestel C."/>
        </authorList>
    </citation>
    <scope>NUCLEOTIDE SEQUENCE [LARGE SCALE GENOMIC DNA]</scope>
    <source>
        <strain evidence="4">W744_W776</strain>
    </source>
</reference>
<feature type="signal peptide" evidence="2">
    <location>
        <begin position="1"/>
        <end position="22"/>
    </location>
</feature>
<dbReference type="InterPro" id="IPR050309">
    <property type="entry name" value="Type-B_Carboxylest/Lipase"/>
</dbReference>
<sequence>MAKTFPKSLVFLLVCSLHSTTGQDDDERVVVETKFGFIRGRVRQTDTGARVNEFLGIPYASAPVGDLRFKISKKPTNFTGTYEADKMPPACLQYSEHPWPWFDLDPGQSEDCLYLNIWAPADTGYWMRPVKFFIHGGGWLEGGSNRMPYYNGFAEAVDTLDENGNSTLDGVIVVTINYRLGALGFLNTMDGDYIGNQGLSDISLAYEWVSDNIQYFGGDNGDTYYDNGNMRHANEEDQRSKYPMTLVGHDSGAMALSFLQSPLNYNHIFHRAATFQVVLDGMSMLTLKALLGVDNTGESSLNNLRLTQILAKKLGCPSARDDPDATMECLKGIDASRIVRCASSLSRGRGPPNVFLPQIWPPYGGDGQPFHNLKYQNFSSSFRNTFASFTSEAGSALLTSAFPKLFGAFGEKDVPLSAHCAKKVARRFLRKFPQNVADELLGDLDTDATTANKDKVVQAFRDAFFKCPMVYLGEYRNYHIHTNEIGVPDPDFYILEKQVNPPYNPFASWMGSVGFNTAQINFPNPDGQITVNNHTYKYTDEQKEQLRVNQNLMKSYMKLEKLPLPEFTTEDPAYSVMHLDGKISEKKTNLHSRNCEILRSYFKYHRDTYMDPFFYEETYWRR</sequence>
<accession>A0AAV6TZZ8</accession>
<keyword evidence="1" id="KW-0325">Glycoprotein</keyword>
<gene>
    <name evidence="4" type="ORF">JTE90_014269</name>
</gene>
<dbReference type="Gene3D" id="3.40.50.1820">
    <property type="entry name" value="alpha/beta hydrolase"/>
    <property type="match status" value="1"/>
</dbReference>
<dbReference type="InterPro" id="IPR002018">
    <property type="entry name" value="CarbesteraseB"/>
</dbReference>
<evidence type="ECO:0000313" key="5">
    <source>
        <dbReference type="Proteomes" id="UP000827092"/>
    </source>
</evidence>
<proteinExistence type="predicted"/>
<dbReference type="EMBL" id="JAFNEN010000799">
    <property type="protein sequence ID" value="KAG8177223.1"/>
    <property type="molecule type" value="Genomic_DNA"/>
</dbReference>
<dbReference type="SUPFAM" id="SSF53474">
    <property type="entry name" value="alpha/beta-Hydrolases"/>
    <property type="match status" value="1"/>
</dbReference>
<dbReference type="Proteomes" id="UP000827092">
    <property type="component" value="Unassembled WGS sequence"/>
</dbReference>
<evidence type="ECO:0000259" key="3">
    <source>
        <dbReference type="Pfam" id="PF00135"/>
    </source>
</evidence>
<protein>
    <recommendedName>
        <fullName evidence="3">Carboxylesterase type B domain-containing protein</fullName>
    </recommendedName>
</protein>
<keyword evidence="5" id="KW-1185">Reference proteome</keyword>
<dbReference type="PANTHER" id="PTHR11559">
    <property type="entry name" value="CARBOXYLESTERASE"/>
    <property type="match status" value="1"/>
</dbReference>
<feature type="domain" description="Carboxylesterase type B" evidence="3">
    <location>
        <begin position="245"/>
        <end position="474"/>
    </location>
</feature>
<name>A0AAV6TZZ8_9ARAC</name>
<evidence type="ECO:0000313" key="4">
    <source>
        <dbReference type="EMBL" id="KAG8177223.1"/>
    </source>
</evidence>
<organism evidence="4 5">
    <name type="scientific">Oedothorax gibbosus</name>
    <dbReference type="NCBI Taxonomy" id="931172"/>
    <lineage>
        <taxon>Eukaryota</taxon>
        <taxon>Metazoa</taxon>
        <taxon>Ecdysozoa</taxon>
        <taxon>Arthropoda</taxon>
        <taxon>Chelicerata</taxon>
        <taxon>Arachnida</taxon>
        <taxon>Araneae</taxon>
        <taxon>Araneomorphae</taxon>
        <taxon>Entelegynae</taxon>
        <taxon>Araneoidea</taxon>
        <taxon>Linyphiidae</taxon>
        <taxon>Erigoninae</taxon>
        <taxon>Oedothorax</taxon>
    </lineage>
</organism>
<evidence type="ECO:0000256" key="2">
    <source>
        <dbReference type="SAM" id="SignalP"/>
    </source>
</evidence>
<dbReference type="InterPro" id="IPR029058">
    <property type="entry name" value="AB_hydrolase_fold"/>
</dbReference>
<dbReference type="AlphaFoldDB" id="A0AAV6TZZ8"/>
<dbReference type="PROSITE" id="PS00941">
    <property type="entry name" value="CARBOXYLESTERASE_B_2"/>
    <property type="match status" value="1"/>
</dbReference>
<comment type="caution">
    <text evidence="4">The sequence shown here is derived from an EMBL/GenBank/DDBJ whole genome shotgun (WGS) entry which is preliminary data.</text>
</comment>
<feature type="domain" description="Carboxylesterase type B" evidence="3">
    <location>
        <begin position="29"/>
        <end position="220"/>
    </location>
</feature>
<evidence type="ECO:0000256" key="1">
    <source>
        <dbReference type="ARBA" id="ARBA00023180"/>
    </source>
</evidence>
<keyword evidence="2" id="KW-0732">Signal</keyword>
<dbReference type="Pfam" id="PF00135">
    <property type="entry name" value="COesterase"/>
    <property type="match status" value="2"/>
</dbReference>
<dbReference type="InterPro" id="IPR019819">
    <property type="entry name" value="Carboxylesterase_B_CS"/>
</dbReference>